<proteinExistence type="predicted"/>
<dbReference type="EMBL" id="ML178821">
    <property type="protein sequence ID" value="TFL03096.1"/>
    <property type="molecule type" value="Genomic_DNA"/>
</dbReference>
<feature type="compositionally biased region" description="Low complexity" evidence="1">
    <location>
        <begin position="49"/>
        <end position="66"/>
    </location>
</feature>
<accession>A0A5C3QMG3</accession>
<feature type="compositionally biased region" description="Low complexity" evidence="1">
    <location>
        <begin position="110"/>
        <end position="136"/>
    </location>
</feature>
<keyword evidence="2" id="KW-0472">Membrane</keyword>
<feature type="compositionally biased region" description="Low complexity" evidence="1">
    <location>
        <begin position="19"/>
        <end position="35"/>
    </location>
</feature>
<gene>
    <name evidence="3" type="ORF">BDV98DRAFT_565399</name>
</gene>
<keyword evidence="4" id="KW-1185">Reference proteome</keyword>
<evidence type="ECO:0000256" key="1">
    <source>
        <dbReference type="SAM" id="MobiDB-lite"/>
    </source>
</evidence>
<evidence type="ECO:0000313" key="4">
    <source>
        <dbReference type="Proteomes" id="UP000305067"/>
    </source>
</evidence>
<keyword evidence="2" id="KW-0812">Transmembrane</keyword>
<sequence length="214" mass="22758">MSSLEVFPVSEVPIDTKSASRTSSRTRTSTASTSTGSLEFFSITETPLPSSTSSGTKPRSTSTKSRSTTRRLKVFGTSEFPLASIPSLEAGRSSSEDTQASSATTSEITQSPSLSSLSSQAESVPSESSLSDSSSASVNPGMIFGVVLASLVIGTLVMIFLIWRLCVLKKANRCKRLSGQWFDERKYAISDEDGGTTLDGSQDGPRVYRAAWGR</sequence>
<feature type="region of interest" description="Disordered" evidence="1">
    <location>
        <begin position="86"/>
        <end position="136"/>
    </location>
</feature>
<evidence type="ECO:0000313" key="3">
    <source>
        <dbReference type="EMBL" id="TFL03096.1"/>
    </source>
</evidence>
<feature type="region of interest" description="Disordered" evidence="1">
    <location>
        <begin position="1"/>
        <end position="70"/>
    </location>
</feature>
<name>A0A5C3QMG3_9AGAR</name>
<organism evidence="3 4">
    <name type="scientific">Pterulicium gracile</name>
    <dbReference type="NCBI Taxonomy" id="1884261"/>
    <lineage>
        <taxon>Eukaryota</taxon>
        <taxon>Fungi</taxon>
        <taxon>Dikarya</taxon>
        <taxon>Basidiomycota</taxon>
        <taxon>Agaricomycotina</taxon>
        <taxon>Agaricomycetes</taxon>
        <taxon>Agaricomycetidae</taxon>
        <taxon>Agaricales</taxon>
        <taxon>Pleurotineae</taxon>
        <taxon>Pterulaceae</taxon>
        <taxon>Pterulicium</taxon>
    </lineage>
</organism>
<reference evidence="3 4" key="1">
    <citation type="journal article" date="2019" name="Nat. Ecol. Evol.">
        <title>Megaphylogeny resolves global patterns of mushroom evolution.</title>
        <authorList>
            <person name="Varga T."/>
            <person name="Krizsan K."/>
            <person name="Foldi C."/>
            <person name="Dima B."/>
            <person name="Sanchez-Garcia M."/>
            <person name="Sanchez-Ramirez S."/>
            <person name="Szollosi G.J."/>
            <person name="Szarkandi J.G."/>
            <person name="Papp V."/>
            <person name="Albert L."/>
            <person name="Andreopoulos W."/>
            <person name="Angelini C."/>
            <person name="Antonin V."/>
            <person name="Barry K.W."/>
            <person name="Bougher N.L."/>
            <person name="Buchanan P."/>
            <person name="Buyck B."/>
            <person name="Bense V."/>
            <person name="Catcheside P."/>
            <person name="Chovatia M."/>
            <person name="Cooper J."/>
            <person name="Damon W."/>
            <person name="Desjardin D."/>
            <person name="Finy P."/>
            <person name="Geml J."/>
            <person name="Haridas S."/>
            <person name="Hughes K."/>
            <person name="Justo A."/>
            <person name="Karasinski D."/>
            <person name="Kautmanova I."/>
            <person name="Kiss B."/>
            <person name="Kocsube S."/>
            <person name="Kotiranta H."/>
            <person name="LaButti K.M."/>
            <person name="Lechner B.E."/>
            <person name="Liimatainen K."/>
            <person name="Lipzen A."/>
            <person name="Lukacs Z."/>
            <person name="Mihaltcheva S."/>
            <person name="Morgado L.N."/>
            <person name="Niskanen T."/>
            <person name="Noordeloos M.E."/>
            <person name="Ohm R.A."/>
            <person name="Ortiz-Santana B."/>
            <person name="Ovrebo C."/>
            <person name="Racz N."/>
            <person name="Riley R."/>
            <person name="Savchenko A."/>
            <person name="Shiryaev A."/>
            <person name="Soop K."/>
            <person name="Spirin V."/>
            <person name="Szebenyi C."/>
            <person name="Tomsovsky M."/>
            <person name="Tulloss R.E."/>
            <person name="Uehling J."/>
            <person name="Grigoriev I.V."/>
            <person name="Vagvolgyi C."/>
            <person name="Papp T."/>
            <person name="Martin F.M."/>
            <person name="Miettinen O."/>
            <person name="Hibbett D.S."/>
            <person name="Nagy L.G."/>
        </authorList>
    </citation>
    <scope>NUCLEOTIDE SEQUENCE [LARGE SCALE GENOMIC DNA]</scope>
    <source>
        <strain evidence="3 4">CBS 309.79</strain>
    </source>
</reference>
<dbReference type="Proteomes" id="UP000305067">
    <property type="component" value="Unassembled WGS sequence"/>
</dbReference>
<keyword evidence="2" id="KW-1133">Transmembrane helix</keyword>
<protein>
    <submittedName>
        <fullName evidence="3">Uncharacterized protein</fullName>
    </submittedName>
</protein>
<feature type="transmembrane region" description="Helical" evidence="2">
    <location>
        <begin position="142"/>
        <end position="166"/>
    </location>
</feature>
<feature type="compositionally biased region" description="Polar residues" evidence="1">
    <location>
        <begin position="92"/>
        <end position="109"/>
    </location>
</feature>
<dbReference type="AlphaFoldDB" id="A0A5C3QMG3"/>
<evidence type="ECO:0000256" key="2">
    <source>
        <dbReference type="SAM" id="Phobius"/>
    </source>
</evidence>